<gene>
    <name evidence="2" type="ORF">RIF23_15535</name>
</gene>
<dbReference type="InterPro" id="IPR001387">
    <property type="entry name" value="Cro/C1-type_HTH"/>
</dbReference>
<dbReference type="Pfam" id="PF19054">
    <property type="entry name" value="DUF5753"/>
    <property type="match status" value="1"/>
</dbReference>
<sequence>MPVGKPKRVTLRARWLGQRLRELRDASGQTIEEVAEYLQRSMGTVSRFESGIYPIRRTEVTALLDLYAVNDARTRANLLKIANDVWQTGWWDGYTGEVEDWFIDFVWLEEQATAHLLFDTTVLPGLLQTEQYARAVMLADDPASTREQLDRAVELRLARQQLLEREEPPQVYCVLDEAVLRRRVGGRRTMTAQLRHLRQAMDWPTVSLRVLPFSAGEHASPMGAFQLYRMEDPYPEVAYVETPKGAMYIESPDTGAILERYDRLWEASLSEHASAEAISALIEEQS</sequence>
<evidence type="ECO:0000313" key="3">
    <source>
        <dbReference type="Proteomes" id="UP001250214"/>
    </source>
</evidence>
<dbReference type="EMBL" id="JAVLVT010000007">
    <property type="protein sequence ID" value="MDS1271707.1"/>
    <property type="molecule type" value="Genomic_DNA"/>
</dbReference>
<dbReference type="InterPro" id="IPR010982">
    <property type="entry name" value="Lambda_DNA-bd_dom_sf"/>
</dbReference>
<dbReference type="SMART" id="SM00530">
    <property type="entry name" value="HTH_XRE"/>
    <property type="match status" value="1"/>
</dbReference>
<accession>A0ABU2H8S4</accession>
<evidence type="ECO:0000259" key="1">
    <source>
        <dbReference type="SMART" id="SM00530"/>
    </source>
</evidence>
<name>A0ABU2H8S4_9ACTN</name>
<proteinExistence type="predicted"/>
<dbReference type="Gene3D" id="1.10.260.40">
    <property type="entry name" value="lambda repressor-like DNA-binding domains"/>
    <property type="match status" value="1"/>
</dbReference>
<dbReference type="Proteomes" id="UP001250214">
    <property type="component" value="Unassembled WGS sequence"/>
</dbReference>
<dbReference type="RefSeq" id="WP_310913270.1">
    <property type="nucleotide sequence ID" value="NZ_JAVLVT010000007.1"/>
</dbReference>
<keyword evidence="3" id="KW-1185">Reference proteome</keyword>
<feature type="domain" description="HTH cro/C1-type" evidence="1">
    <location>
        <begin position="19"/>
        <end position="74"/>
    </location>
</feature>
<dbReference type="Pfam" id="PF13560">
    <property type="entry name" value="HTH_31"/>
    <property type="match status" value="1"/>
</dbReference>
<dbReference type="CDD" id="cd00093">
    <property type="entry name" value="HTH_XRE"/>
    <property type="match status" value="1"/>
</dbReference>
<comment type="caution">
    <text evidence="2">The sequence shown here is derived from an EMBL/GenBank/DDBJ whole genome shotgun (WGS) entry which is preliminary data.</text>
</comment>
<dbReference type="InterPro" id="IPR043917">
    <property type="entry name" value="DUF5753"/>
</dbReference>
<reference evidence="3" key="1">
    <citation type="submission" date="2023-07" db="EMBL/GenBank/DDBJ databases">
        <title>Novel species in the genus Lipingzhangella isolated from Sambhar Salt Lake.</title>
        <authorList>
            <person name="Jiya N."/>
            <person name="Kajale S."/>
            <person name="Sharma A."/>
        </authorList>
    </citation>
    <scope>NUCLEOTIDE SEQUENCE [LARGE SCALE GENOMIC DNA]</scope>
    <source>
        <strain evidence="3">LS1_29</strain>
    </source>
</reference>
<organism evidence="2 3">
    <name type="scientific">Lipingzhangella rawalii</name>
    <dbReference type="NCBI Taxonomy" id="2055835"/>
    <lineage>
        <taxon>Bacteria</taxon>
        <taxon>Bacillati</taxon>
        <taxon>Actinomycetota</taxon>
        <taxon>Actinomycetes</taxon>
        <taxon>Streptosporangiales</taxon>
        <taxon>Nocardiopsidaceae</taxon>
        <taxon>Lipingzhangella</taxon>
    </lineage>
</organism>
<protein>
    <submittedName>
        <fullName evidence="2">Helix-turn-helix transcriptional regulator</fullName>
    </submittedName>
</protein>
<evidence type="ECO:0000313" key="2">
    <source>
        <dbReference type="EMBL" id="MDS1271707.1"/>
    </source>
</evidence>
<dbReference type="SUPFAM" id="SSF47413">
    <property type="entry name" value="lambda repressor-like DNA-binding domains"/>
    <property type="match status" value="1"/>
</dbReference>